<keyword evidence="5 7" id="KW-0694">RNA-binding</keyword>
<feature type="domain" description="RRM" evidence="9">
    <location>
        <begin position="1"/>
        <end position="64"/>
    </location>
</feature>
<evidence type="ECO:0000259" key="9">
    <source>
        <dbReference type="PROSITE" id="PS50102"/>
    </source>
</evidence>
<dbReference type="SUPFAM" id="SSF54928">
    <property type="entry name" value="RNA-binding domain, RBD"/>
    <property type="match status" value="2"/>
</dbReference>
<gene>
    <name evidence="10" type="ORF">MEDL_65766</name>
</gene>
<feature type="region of interest" description="Disordered" evidence="8">
    <location>
        <begin position="929"/>
        <end position="948"/>
    </location>
</feature>
<reference evidence="10" key="1">
    <citation type="submission" date="2021-03" db="EMBL/GenBank/DDBJ databases">
        <authorList>
            <person name="Bekaert M."/>
        </authorList>
    </citation>
    <scope>NUCLEOTIDE SEQUENCE</scope>
</reference>
<dbReference type="SMART" id="SM00543">
    <property type="entry name" value="MIF4G"/>
    <property type="match status" value="1"/>
</dbReference>
<keyword evidence="1" id="KW-0479">Metal-binding</keyword>
<dbReference type="Proteomes" id="UP000683360">
    <property type="component" value="Unassembled WGS sequence"/>
</dbReference>
<dbReference type="InterPro" id="IPR016024">
    <property type="entry name" value="ARM-type_fold"/>
</dbReference>
<dbReference type="Pfam" id="PF00076">
    <property type="entry name" value="RRM_1"/>
    <property type="match status" value="2"/>
</dbReference>
<organism evidence="10 11">
    <name type="scientific">Mytilus edulis</name>
    <name type="common">Blue mussel</name>
    <dbReference type="NCBI Taxonomy" id="6550"/>
    <lineage>
        <taxon>Eukaryota</taxon>
        <taxon>Metazoa</taxon>
        <taxon>Spiralia</taxon>
        <taxon>Lophotrochozoa</taxon>
        <taxon>Mollusca</taxon>
        <taxon>Bivalvia</taxon>
        <taxon>Autobranchia</taxon>
        <taxon>Pteriomorphia</taxon>
        <taxon>Mytilida</taxon>
        <taxon>Mytiloidea</taxon>
        <taxon>Mytilidae</taxon>
        <taxon>Mytilinae</taxon>
        <taxon>Mytilus</taxon>
    </lineage>
</organism>
<dbReference type="PANTHER" id="PTHR24012">
    <property type="entry name" value="RNA BINDING PROTEIN"/>
    <property type="match status" value="1"/>
</dbReference>
<feature type="domain" description="RRM" evidence="9">
    <location>
        <begin position="143"/>
        <end position="219"/>
    </location>
</feature>
<dbReference type="InterPro" id="IPR012677">
    <property type="entry name" value="Nucleotide-bd_a/b_plait_sf"/>
</dbReference>
<dbReference type="InterPro" id="IPR000504">
    <property type="entry name" value="RRM_dom"/>
</dbReference>
<evidence type="ECO:0000256" key="7">
    <source>
        <dbReference type="PROSITE-ProRule" id="PRU00176"/>
    </source>
</evidence>
<dbReference type="SUPFAM" id="SSF48371">
    <property type="entry name" value="ARM repeat"/>
    <property type="match status" value="1"/>
</dbReference>
<evidence type="ECO:0000313" key="11">
    <source>
        <dbReference type="Proteomes" id="UP000683360"/>
    </source>
</evidence>
<dbReference type="Gene3D" id="3.30.70.330">
    <property type="match status" value="3"/>
</dbReference>
<dbReference type="InterPro" id="IPR041641">
    <property type="entry name" value="CALCOCO1/2_Zn_UBZ1"/>
</dbReference>
<keyword evidence="2" id="KW-0677">Repeat</keyword>
<evidence type="ECO:0000256" key="5">
    <source>
        <dbReference type="ARBA" id="ARBA00022884"/>
    </source>
</evidence>
<keyword evidence="3" id="KW-0863">Zinc-finger</keyword>
<feature type="compositionally biased region" description="Polar residues" evidence="8">
    <location>
        <begin position="315"/>
        <end position="326"/>
    </location>
</feature>
<dbReference type="Gene3D" id="2.40.155.10">
    <property type="entry name" value="Green fluorescent protein"/>
    <property type="match status" value="1"/>
</dbReference>
<dbReference type="SMART" id="SM00360">
    <property type="entry name" value="RRM"/>
    <property type="match status" value="3"/>
</dbReference>
<evidence type="ECO:0000256" key="8">
    <source>
        <dbReference type="SAM" id="MobiDB-lite"/>
    </source>
</evidence>
<dbReference type="PROSITE" id="PS50102">
    <property type="entry name" value="RRM"/>
    <property type="match status" value="2"/>
</dbReference>
<feature type="compositionally biased region" description="Polar residues" evidence="8">
    <location>
        <begin position="798"/>
        <end position="818"/>
    </location>
</feature>
<evidence type="ECO:0000256" key="1">
    <source>
        <dbReference type="ARBA" id="ARBA00022723"/>
    </source>
</evidence>
<evidence type="ECO:0000256" key="2">
    <source>
        <dbReference type="ARBA" id="ARBA00022737"/>
    </source>
</evidence>
<accession>A0A8S3VGQ6</accession>
<protein>
    <submittedName>
        <fullName evidence="10">PABPC</fullName>
    </submittedName>
</protein>
<comment type="caution">
    <text evidence="10">The sequence shown here is derived from an EMBL/GenBank/DDBJ whole genome shotgun (WGS) entry which is preliminary data.</text>
</comment>
<evidence type="ECO:0000256" key="3">
    <source>
        <dbReference type="ARBA" id="ARBA00022771"/>
    </source>
</evidence>
<sequence>MLFEKFSTAGPVLSIRVCRDMITRRSLGYAYVNFQQPADATRAIEKFNSDIIEGQQMRIMWLGKDPVTGKSSGNNIFIKNLDRSVDNKALYDNFSVFGNVLSSEEARDAIEEVNGMLINGKKVSVTFETSDHKIQEDTKEKFNNLYFKNFDNLSEEKLRDVFEPFGNIISLKIMTDVYGESRGFGFVCYQNADEALTAVEELNGALIGDNTFFVGRAQNKEARHAELKNQSRDLNVITILKLEQSEDYLKTPNGYITGQPAAGMMSQMFPSAGPGYILPTMTQGQRNFYAPTQVPLMRASPRWPTQLRQLTSASGFQNMPGQQGRSGNPAAARARQPVQGNIRGGMNARPITGQSSTEQPSRMPQSVTENYMSEEFGQEEDSSPYDSSSSSSEDDICSTFCDIINELTLRSGNIDEITDVIVQMLQNCSDDHVMNNIIEHLFEKSIIEPDFHYTGAQLVMFLSNKLRMVPAFESFRNTFIMRCKEEYVKNWKKQELISNPDKVPCLCGFVIFLGELFLNLKVTIGGILQRIAVVRLMIRDLLLVLLELSTNETVTCATQILERTGTIIEETAHLNKPEEGNFSEVFFHLQQLASRENLNQATRASISSLLNLKSRDWVRGDSSQQHSISSLSHYEQVYQESYIDSRPSLNNENTGNEEQFGEIEDSQSSIQGAAGYTTELVAEPMIAKEIESTGNAHQISGDNTDDKYMCKICFDDQVEVTFLPFSTNNIRVPADGTSTTVCRDPASSWPSTSIVHNSPSKYGDKSAQFITGSGARPKDSTFAINNSRIFNETVVPKANSSPVLSPSDDGNNTISQGDTLFGQGRLGVNNDFYPVSVDTSSRNFMPSEVGSKFSPSILVSRQITDNSQSVYTPANDVGVKESTAVIESSHVTDTNRPKVTAPGLSVCSRQFPNMPMEDFQQHVFECIDDGDDDPPQTLQNPTIGEESNGVDRICPMCNKSFANTLPLADFEKHVQDHFNEESIVDRFEVLHS</sequence>
<feature type="region of interest" description="Disordered" evidence="8">
    <location>
        <begin position="315"/>
        <end position="367"/>
    </location>
</feature>
<proteinExistence type="predicted"/>
<dbReference type="Pfam" id="PF02854">
    <property type="entry name" value="MIF4G"/>
    <property type="match status" value="1"/>
</dbReference>
<evidence type="ECO:0000256" key="4">
    <source>
        <dbReference type="ARBA" id="ARBA00022833"/>
    </source>
</evidence>
<feature type="region of interest" description="Disordered" evidence="8">
    <location>
        <begin position="646"/>
        <end position="667"/>
    </location>
</feature>
<dbReference type="OrthoDB" id="6105729at2759"/>
<dbReference type="GO" id="GO:0008270">
    <property type="term" value="F:zinc ion binding"/>
    <property type="evidence" value="ECO:0007669"/>
    <property type="project" value="UniProtKB-KW"/>
</dbReference>
<dbReference type="InterPro" id="IPR035979">
    <property type="entry name" value="RBD_domain_sf"/>
</dbReference>
<dbReference type="GO" id="GO:0003723">
    <property type="term" value="F:RNA binding"/>
    <property type="evidence" value="ECO:0007669"/>
    <property type="project" value="UniProtKB-UniRule"/>
</dbReference>
<evidence type="ECO:0000313" key="10">
    <source>
        <dbReference type="EMBL" id="CAG2254255.1"/>
    </source>
</evidence>
<dbReference type="InterPro" id="IPR009017">
    <property type="entry name" value="GFP"/>
</dbReference>
<keyword evidence="11" id="KW-1185">Reference proteome</keyword>
<dbReference type="AlphaFoldDB" id="A0A8S3VGQ6"/>
<dbReference type="InterPro" id="IPR003890">
    <property type="entry name" value="MIF4G-like_typ-3"/>
</dbReference>
<feature type="region of interest" description="Disordered" evidence="8">
    <location>
        <begin position="798"/>
        <end position="819"/>
    </location>
</feature>
<evidence type="ECO:0000256" key="6">
    <source>
        <dbReference type="ARBA" id="ARBA00023054"/>
    </source>
</evidence>
<dbReference type="CDD" id="cd21965">
    <property type="entry name" value="Zn-C2H2_CALCOCO1_TAX1BP1_like"/>
    <property type="match status" value="1"/>
</dbReference>
<dbReference type="Pfam" id="PF18112">
    <property type="entry name" value="Zn-C2H2_12"/>
    <property type="match status" value="1"/>
</dbReference>
<name>A0A8S3VGQ6_MYTED</name>
<keyword evidence="6" id="KW-0175">Coiled coil</keyword>
<feature type="compositionally biased region" description="Polar residues" evidence="8">
    <location>
        <begin position="748"/>
        <end position="757"/>
    </location>
</feature>
<keyword evidence="4" id="KW-0862">Zinc</keyword>
<feature type="compositionally biased region" description="Polar residues" evidence="8">
    <location>
        <begin position="647"/>
        <end position="657"/>
    </location>
</feature>
<feature type="region of interest" description="Disordered" evidence="8">
    <location>
        <begin position="737"/>
        <end position="757"/>
    </location>
</feature>
<feature type="compositionally biased region" description="Polar residues" evidence="8">
    <location>
        <begin position="352"/>
        <end position="367"/>
    </location>
</feature>
<dbReference type="EMBL" id="CAJPWZ010003235">
    <property type="protein sequence ID" value="CAG2254255.1"/>
    <property type="molecule type" value="Genomic_DNA"/>
</dbReference>
<dbReference type="Gene3D" id="1.25.40.180">
    <property type="match status" value="1"/>
</dbReference>